<dbReference type="EC" id="3.4.24.84" evidence="1"/>
<accession>A0A6A5BTC4</accession>
<dbReference type="AlphaFoldDB" id="A0A6A5BTC4"/>
<sequence length="585" mass="67657">MLHLYVAHYATKLANIVQQVPLPFLTITIICNAIAFFIELYLDYRQSRLLKTSTNIPSKLKDYIDKDEYDDMRNYSITRLGFSRLENAYGFITEVFILLSGVLNWMFDLALKTNMLLFGLGEEYVITRGVTFLFLVSLLSTFVRAPFEVYRIFVLDGKFFEIKQERRDLQKSIENDPSSEFLKKVTLEKNSRKLVMQINNANMFFGDENHQNGSYYNEYSTDEEEITLLPEHESPKLNSRSTDSKDEAVVTNKFVASKQTPEVSNEQVNEENEASLSDNSSDSGVQDIMTVFRNWIMDQIKMGIMAVVIGIPLLFLILWLLLTGSPIHWVYLWFGGVALSVGIYELYPIVLAPMFNTFYEMPEGPLRKSIEELTKTVGIDVKDIVYVDGSKRSEHANAFMVGSGKNKKIVLYDNLISKDGLNLTNEEILAILAHEIHHYKMNHSIKILTSQVLALGIFLFILSFTIYNEHFYTSFGFGFIDPSVGLCLFSYLYQPLGNLAMVILNYIQRSYEYSSDEYSLSLGYDIEKPLIRMHVNNVYNLIVDKFYSRYYNAHPSLLERMDNIKRFKEKHAIRQRLNEKLTKQE</sequence>
<feature type="transmembrane region" description="Helical" evidence="11">
    <location>
        <begin position="447"/>
        <end position="467"/>
    </location>
</feature>
<feature type="transmembrane region" description="Helical" evidence="11">
    <location>
        <begin position="125"/>
        <end position="143"/>
    </location>
</feature>
<dbReference type="PANTHER" id="PTHR10120">
    <property type="entry name" value="CAAX PRENYL PROTEASE 1"/>
    <property type="match status" value="1"/>
</dbReference>
<evidence type="ECO:0000259" key="12">
    <source>
        <dbReference type="Pfam" id="PF01435"/>
    </source>
</evidence>
<keyword evidence="5 9" id="KW-0862">Zinc</keyword>
<dbReference type="Proteomes" id="UP000444721">
    <property type="component" value="Unassembled WGS sequence"/>
</dbReference>
<dbReference type="GO" id="GO:0046872">
    <property type="term" value="F:metal ion binding"/>
    <property type="evidence" value="ECO:0007669"/>
    <property type="project" value="UniProtKB-KW"/>
</dbReference>
<dbReference type="InterPro" id="IPR001915">
    <property type="entry name" value="Peptidase_M48"/>
</dbReference>
<keyword evidence="4" id="KW-0378">Hydrolase</keyword>
<evidence type="ECO:0000256" key="4">
    <source>
        <dbReference type="ARBA" id="ARBA00022801"/>
    </source>
</evidence>
<feature type="binding site" evidence="9">
    <location>
        <position position="512"/>
    </location>
    <ligand>
        <name>Zn(2+)</name>
        <dbReference type="ChEBI" id="CHEBI:29105"/>
        <note>catalytic</note>
    </ligand>
</feature>
<feature type="region of interest" description="Disordered" evidence="10">
    <location>
        <begin position="258"/>
        <end position="282"/>
    </location>
</feature>
<dbReference type="VEuPathDB" id="AmoebaDB:NfTy_060400"/>
<feature type="domain" description="Peptidase M48" evidence="12">
    <location>
        <begin position="364"/>
        <end position="566"/>
    </location>
</feature>
<feature type="binding site" evidence="9">
    <location>
        <position position="438"/>
    </location>
    <ligand>
        <name>Zn(2+)</name>
        <dbReference type="ChEBI" id="CHEBI:29105"/>
        <note>catalytic</note>
    </ligand>
</feature>
<feature type="transmembrane region" description="Helical" evidence="11">
    <location>
        <begin position="20"/>
        <end position="42"/>
    </location>
</feature>
<evidence type="ECO:0000256" key="3">
    <source>
        <dbReference type="ARBA" id="ARBA00022723"/>
    </source>
</evidence>
<evidence type="ECO:0000256" key="6">
    <source>
        <dbReference type="ARBA" id="ARBA00023049"/>
    </source>
</evidence>
<feature type="domain" description="CAAX prenyl protease 1 N-terminal" evidence="13">
    <location>
        <begin position="46"/>
        <end position="159"/>
    </location>
</feature>
<name>A0A6A5BTC4_NAEFO</name>
<keyword evidence="15" id="KW-1185">Reference proteome</keyword>
<feature type="transmembrane region" description="Helical" evidence="11">
    <location>
        <begin position="302"/>
        <end position="322"/>
    </location>
</feature>
<feature type="transmembrane region" description="Helical" evidence="11">
    <location>
        <begin position="328"/>
        <end position="347"/>
    </location>
</feature>
<feature type="binding site" evidence="9">
    <location>
        <position position="434"/>
    </location>
    <ligand>
        <name>Zn(2+)</name>
        <dbReference type="ChEBI" id="CHEBI:29105"/>
        <note>catalytic</note>
    </ligand>
</feature>
<protein>
    <recommendedName>
        <fullName evidence="1">Ste24 endopeptidase</fullName>
        <ecNumber evidence="1">3.4.24.84</ecNumber>
    </recommendedName>
</protein>
<keyword evidence="11" id="KW-0812">Transmembrane</keyword>
<dbReference type="Gene3D" id="3.30.2010.10">
    <property type="entry name" value="Metalloproteases ('zincins'), catalytic domain"/>
    <property type="match status" value="1"/>
</dbReference>
<evidence type="ECO:0000313" key="14">
    <source>
        <dbReference type="EMBL" id="KAF0977982.1"/>
    </source>
</evidence>
<dbReference type="Pfam" id="PF16491">
    <property type="entry name" value="Peptidase_M48_N"/>
    <property type="match status" value="2"/>
</dbReference>
<evidence type="ECO:0000256" key="2">
    <source>
        <dbReference type="ARBA" id="ARBA00022670"/>
    </source>
</evidence>
<evidence type="ECO:0000256" key="8">
    <source>
        <dbReference type="PIRSR" id="PIRSR627057-1"/>
    </source>
</evidence>
<feature type="domain" description="CAAX prenyl protease 1 N-terminal" evidence="13">
    <location>
        <begin position="292"/>
        <end position="357"/>
    </location>
</feature>
<organism evidence="14 15">
    <name type="scientific">Naegleria fowleri</name>
    <name type="common">Brain eating amoeba</name>
    <dbReference type="NCBI Taxonomy" id="5763"/>
    <lineage>
        <taxon>Eukaryota</taxon>
        <taxon>Discoba</taxon>
        <taxon>Heterolobosea</taxon>
        <taxon>Tetramitia</taxon>
        <taxon>Eutetramitia</taxon>
        <taxon>Vahlkampfiidae</taxon>
        <taxon>Naegleria</taxon>
    </lineage>
</organism>
<evidence type="ECO:0000256" key="11">
    <source>
        <dbReference type="SAM" id="Phobius"/>
    </source>
</evidence>
<reference evidence="14 15" key="1">
    <citation type="journal article" date="2019" name="Sci. Rep.">
        <title>Nanopore sequencing improves the draft genome of the human pathogenic amoeba Naegleria fowleri.</title>
        <authorList>
            <person name="Liechti N."/>
            <person name="Schurch N."/>
            <person name="Bruggmann R."/>
            <person name="Wittwer M."/>
        </authorList>
    </citation>
    <scope>NUCLEOTIDE SEQUENCE [LARGE SCALE GENOMIC DNA]</scope>
    <source>
        <strain evidence="14 15">ATCC 30894</strain>
    </source>
</reference>
<keyword evidence="11" id="KW-1133">Transmembrane helix</keyword>
<feature type="active site" description="Proton donor" evidence="8">
    <location>
        <position position="516"/>
    </location>
</feature>
<dbReference type="GO" id="GO:0004222">
    <property type="term" value="F:metalloendopeptidase activity"/>
    <property type="evidence" value="ECO:0007669"/>
    <property type="project" value="InterPro"/>
</dbReference>
<evidence type="ECO:0000256" key="1">
    <source>
        <dbReference type="ARBA" id="ARBA00012336"/>
    </source>
</evidence>
<evidence type="ECO:0000256" key="5">
    <source>
        <dbReference type="ARBA" id="ARBA00022833"/>
    </source>
</evidence>
<feature type="transmembrane region" description="Helical" evidence="11">
    <location>
        <begin position="88"/>
        <end position="105"/>
    </location>
</feature>
<dbReference type="EMBL" id="VFQX01000033">
    <property type="protein sequence ID" value="KAF0977982.1"/>
    <property type="molecule type" value="Genomic_DNA"/>
</dbReference>
<comment type="cofactor">
    <cofactor evidence="9">
        <name>Zn(2+)</name>
        <dbReference type="ChEBI" id="CHEBI:29105"/>
    </cofactor>
    <text evidence="9">Binds 1 zinc ion per subunit.</text>
</comment>
<dbReference type="CDD" id="cd07343">
    <property type="entry name" value="M48A_Zmpste24p_like"/>
    <property type="match status" value="1"/>
</dbReference>
<dbReference type="Pfam" id="PF01435">
    <property type="entry name" value="Peptidase_M48"/>
    <property type="match status" value="1"/>
</dbReference>
<comment type="caution">
    <text evidence="14">The sequence shown here is derived from an EMBL/GenBank/DDBJ whole genome shotgun (WGS) entry which is preliminary data.</text>
</comment>
<keyword evidence="3 9" id="KW-0479">Metal-binding</keyword>
<feature type="transmembrane region" description="Helical" evidence="11">
    <location>
        <begin position="473"/>
        <end position="493"/>
    </location>
</feature>
<dbReference type="InterPro" id="IPR027057">
    <property type="entry name" value="CAXX_Prtase_1"/>
</dbReference>
<keyword evidence="11" id="KW-0472">Membrane</keyword>
<evidence type="ECO:0000313" key="15">
    <source>
        <dbReference type="Proteomes" id="UP000444721"/>
    </source>
</evidence>
<evidence type="ECO:0000256" key="10">
    <source>
        <dbReference type="SAM" id="MobiDB-lite"/>
    </source>
</evidence>
<dbReference type="OMA" id="RLPFEMY"/>
<comment type="catalytic activity">
    <reaction evidence="7">
        <text>Hydrolyzes the peptide bond -P2-(S-farnesyl or geranylgeranyl)C-P1'-P2'-P3'-COOH where P1' and P2' are amino acids with aliphatic side chains and P3' is any C-terminal residue.</text>
        <dbReference type="EC" id="3.4.24.84"/>
    </reaction>
</comment>
<evidence type="ECO:0000256" key="9">
    <source>
        <dbReference type="PIRSR" id="PIRSR627057-2"/>
    </source>
</evidence>
<dbReference type="InterPro" id="IPR032456">
    <property type="entry name" value="Peptidase_M48_N"/>
</dbReference>
<dbReference type="VEuPathDB" id="AmoebaDB:FDP41_003304"/>
<keyword evidence="2" id="KW-0645">Protease</keyword>
<gene>
    <name evidence="14" type="ORF">FDP41_003304</name>
</gene>
<evidence type="ECO:0000256" key="7">
    <source>
        <dbReference type="ARBA" id="ARBA00044456"/>
    </source>
</evidence>
<dbReference type="GO" id="GO:0071586">
    <property type="term" value="P:CAAX-box protein processing"/>
    <property type="evidence" value="ECO:0007669"/>
    <property type="project" value="InterPro"/>
</dbReference>
<dbReference type="GeneID" id="68110522"/>
<feature type="active site" evidence="8">
    <location>
        <position position="435"/>
    </location>
</feature>
<proteinExistence type="predicted"/>
<evidence type="ECO:0000259" key="13">
    <source>
        <dbReference type="Pfam" id="PF16491"/>
    </source>
</evidence>
<keyword evidence="6" id="KW-0482">Metalloprotease</keyword>
<dbReference type="OrthoDB" id="360839at2759"/>
<dbReference type="VEuPathDB" id="AmoebaDB:NF0040050"/>
<dbReference type="RefSeq" id="XP_044562695.1">
    <property type="nucleotide sequence ID" value="XM_044706594.1"/>
</dbReference>